<dbReference type="Gene3D" id="3.80.10.10">
    <property type="entry name" value="Ribonuclease Inhibitor"/>
    <property type="match status" value="1"/>
</dbReference>
<keyword evidence="1" id="KW-0433">Leucine-rich repeat</keyword>
<dbReference type="Proteomes" id="UP000275267">
    <property type="component" value="Unassembled WGS sequence"/>
</dbReference>
<proteinExistence type="predicted"/>
<keyword evidence="6" id="KW-1185">Reference proteome</keyword>
<name>A0A3L6QDG8_PANMI</name>
<feature type="chain" id="PRO_5018228345" evidence="3">
    <location>
        <begin position="20"/>
        <end position="97"/>
    </location>
</feature>
<organism evidence="5 6">
    <name type="scientific">Panicum miliaceum</name>
    <name type="common">Proso millet</name>
    <name type="synonym">Broomcorn millet</name>
    <dbReference type="NCBI Taxonomy" id="4540"/>
    <lineage>
        <taxon>Eukaryota</taxon>
        <taxon>Viridiplantae</taxon>
        <taxon>Streptophyta</taxon>
        <taxon>Embryophyta</taxon>
        <taxon>Tracheophyta</taxon>
        <taxon>Spermatophyta</taxon>
        <taxon>Magnoliopsida</taxon>
        <taxon>Liliopsida</taxon>
        <taxon>Poales</taxon>
        <taxon>Poaceae</taxon>
        <taxon>PACMAD clade</taxon>
        <taxon>Panicoideae</taxon>
        <taxon>Panicodae</taxon>
        <taxon>Paniceae</taxon>
        <taxon>Panicinae</taxon>
        <taxon>Panicum</taxon>
        <taxon>Panicum sect. Panicum</taxon>
    </lineage>
</organism>
<dbReference type="InterPro" id="IPR032675">
    <property type="entry name" value="LRR_dom_sf"/>
</dbReference>
<evidence type="ECO:0000313" key="6">
    <source>
        <dbReference type="Proteomes" id="UP000275267"/>
    </source>
</evidence>
<evidence type="ECO:0000259" key="4">
    <source>
        <dbReference type="Pfam" id="PF08263"/>
    </source>
</evidence>
<dbReference type="STRING" id="4540.A0A3L6QDG8"/>
<protein>
    <submittedName>
        <fullName evidence="5">LRR receptor-like serine/threonine-protein kinase</fullName>
    </submittedName>
</protein>
<accession>A0A3L6QDG8</accession>
<reference evidence="6" key="1">
    <citation type="journal article" date="2019" name="Nat. Commun.">
        <title>The genome of broomcorn millet.</title>
        <authorList>
            <person name="Zou C."/>
            <person name="Miki D."/>
            <person name="Li D."/>
            <person name="Tang Q."/>
            <person name="Xiao L."/>
            <person name="Rajput S."/>
            <person name="Deng P."/>
            <person name="Jia W."/>
            <person name="Huang R."/>
            <person name="Zhang M."/>
            <person name="Sun Y."/>
            <person name="Hu J."/>
            <person name="Fu X."/>
            <person name="Schnable P.S."/>
            <person name="Li F."/>
            <person name="Zhang H."/>
            <person name="Feng B."/>
            <person name="Zhu X."/>
            <person name="Liu R."/>
            <person name="Schnable J.C."/>
            <person name="Zhu J.-K."/>
            <person name="Zhang H."/>
        </authorList>
    </citation>
    <scope>NUCLEOTIDE SEQUENCE [LARGE SCALE GENOMIC DNA]</scope>
</reference>
<evidence type="ECO:0000256" key="3">
    <source>
        <dbReference type="SAM" id="SignalP"/>
    </source>
</evidence>
<evidence type="ECO:0000256" key="1">
    <source>
        <dbReference type="ARBA" id="ARBA00022614"/>
    </source>
</evidence>
<dbReference type="EMBL" id="PQIB02000012">
    <property type="protein sequence ID" value="RLM78410.1"/>
    <property type="molecule type" value="Genomic_DNA"/>
</dbReference>
<evidence type="ECO:0000313" key="5">
    <source>
        <dbReference type="EMBL" id="RLM78410.1"/>
    </source>
</evidence>
<gene>
    <name evidence="5" type="ORF">C2845_PM12G20030</name>
</gene>
<dbReference type="AlphaFoldDB" id="A0A3L6QDG8"/>
<dbReference type="InterPro" id="IPR013210">
    <property type="entry name" value="LRR_N_plant-typ"/>
</dbReference>
<comment type="caution">
    <text evidence="5">The sequence shown here is derived from an EMBL/GenBank/DDBJ whole genome shotgun (WGS) entry which is preliminary data.</text>
</comment>
<dbReference type="Pfam" id="PF08263">
    <property type="entry name" value="LRRNT_2"/>
    <property type="match status" value="1"/>
</dbReference>
<evidence type="ECO:0000256" key="2">
    <source>
        <dbReference type="ARBA" id="ARBA00022737"/>
    </source>
</evidence>
<feature type="signal peptide" evidence="3">
    <location>
        <begin position="1"/>
        <end position="19"/>
    </location>
</feature>
<dbReference type="GO" id="GO:0016301">
    <property type="term" value="F:kinase activity"/>
    <property type="evidence" value="ECO:0007669"/>
    <property type="project" value="UniProtKB-KW"/>
</dbReference>
<keyword evidence="3" id="KW-0732">Signal</keyword>
<sequence length="97" mass="10544">MLVLLALLLLCRGISNTHGSPDDHAGDGDMMSLLDFKRAITSDPKRALASWNTSNPLCRWAGVTCGRAHRGRVITSLDSQVKASKVKSPPLLEISRF</sequence>
<keyword evidence="2" id="KW-0677">Repeat</keyword>
<feature type="domain" description="Leucine-rich repeat-containing N-terminal plant-type" evidence="4">
    <location>
        <begin position="31"/>
        <end position="65"/>
    </location>
</feature>
<dbReference type="OrthoDB" id="785757at2759"/>